<evidence type="ECO:0000256" key="1">
    <source>
        <dbReference type="ARBA" id="ARBA00022737"/>
    </source>
</evidence>
<organism evidence="4 5">
    <name type="scientific">Flavobacterium phragmitis</name>
    <dbReference type="NCBI Taxonomy" id="739143"/>
    <lineage>
        <taxon>Bacteria</taxon>
        <taxon>Pseudomonadati</taxon>
        <taxon>Bacteroidota</taxon>
        <taxon>Flavobacteriia</taxon>
        <taxon>Flavobacteriales</taxon>
        <taxon>Flavobacteriaceae</taxon>
        <taxon>Flavobacterium</taxon>
    </lineage>
</organism>
<protein>
    <submittedName>
        <fullName evidence="4">Ankyrin repeat-containing protein</fullName>
    </submittedName>
</protein>
<feature type="repeat" description="ANK" evidence="3">
    <location>
        <begin position="71"/>
        <end position="103"/>
    </location>
</feature>
<dbReference type="PROSITE" id="PS50088">
    <property type="entry name" value="ANK_REPEAT"/>
    <property type="match status" value="4"/>
</dbReference>
<dbReference type="Pfam" id="PF12796">
    <property type="entry name" value="Ank_2"/>
    <property type="match status" value="4"/>
</dbReference>
<dbReference type="PRINTS" id="PR01415">
    <property type="entry name" value="ANKYRIN"/>
</dbReference>
<sequence length="1064" mass="119136">MISQNCTFTVNWGFKFLFLIAFWFPSHRLYSQPIVQTETEILLFRAIYEGDSVKVEQLLQQGVSANTRYFTNVTALGYAASKSKLSIVQSLVNHGAQINAVIPLTMLPRTALGVAVVQQNLQMMKYLMSKGAKIDVEISTEGWWGSGTPPKMYYSALTQAVMANNLEAVNYLLEFNPEINRVATGMEGDWAQGKTPLMIAAAYDHEEIALALLNKGAKVNDFGTTLFKPGPCLSPLMETAMTGNTKLLKELIDRGADVNAKDVNNNTAFICAGARSKTKAAELLLNNGAIVNSVNSEGFNSLLASIVLHQQDIYRILSNRASAIDQVYQVRGLLGIRQNWVKPDTLKLISDLDFALIENDLERLLLGKDKFVDKVNILDQPELFQQHKIQNIEFTQFVLSKGINIHQKTSAQKTAIQLAQELNLTETMELLLNAGADESSVPPIFLFKMAIENKNINKLKAYTNSHLGSLSAVDKCELISWAVCTGNTTALRFLYSKGVKPDCADKLGITPLHNAVFTGDEALVDTLLLMNVNKNRRDKYNVQPFHIAKLLNKTNIAQKVKPDSLYVLTVFEVTKSIAETELKDLIVKDAFKGGQMNDGTIYVYSSAIEKNSTVRSPLLSWLYQSHNDSAKLKYIEGLLSRPFLVLNPNGSSINLFRQNQSYNSYPVMRFTGEAEYKNGRNNTKSASISGAYKVREKEDKEDSWDAPASSMIEISGTLTNWVGSRAFWVGSSAFAAAGGGWDNHCITVINGKCYGFKDADATTAWAKYSIKGEYKIPKVTLLDNKFNVSFPGVKVINEPNCIPVKVIQNGQEKIVQPGKTMEFNRQNGDITIIDEWNDKVEATGKGSDSRLKHSTFTVVFPPTEDIESPLSGGAIFEDRLRTYCHINSLRYWMEQRADSLSGVELYSLATHVHLLSEKARDRYKNVIKAELIGVVDFFENTQLKDLNNALLSLVEMNNVEKPDIINRLDAILNSSKTDSITKKAILVIRNQIDDLSMSDALLKLREYKKDYLTRFYKKVDSYNLLLLEYCLYIPNEQIKQQLLLDRIPVFNEHLQQPTKERLNI</sequence>
<dbReference type="RefSeq" id="WP_091490817.1">
    <property type="nucleotide sequence ID" value="NZ_FOMH01000002.1"/>
</dbReference>
<accession>A0A1I1LKM1</accession>
<proteinExistence type="predicted"/>
<name>A0A1I1LKM1_9FLAO</name>
<dbReference type="InterPro" id="IPR002110">
    <property type="entry name" value="Ankyrin_rpt"/>
</dbReference>
<dbReference type="STRING" id="739143.SAMN05216297_10273"/>
<dbReference type="AlphaFoldDB" id="A0A1I1LKM1"/>
<evidence type="ECO:0000256" key="2">
    <source>
        <dbReference type="ARBA" id="ARBA00023043"/>
    </source>
</evidence>
<dbReference type="Gene3D" id="1.25.40.20">
    <property type="entry name" value="Ankyrin repeat-containing domain"/>
    <property type="match status" value="4"/>
</dbReference>
<dbReference type="PANTHER" id="PTHR24198:SF165">
    <property type="entry name" value="ANKYRIN REPEAT-CONTAINING PROTEIN-RELATED"/>
    <property type="match status" value="1"/>
</dbReference>
<feature type="repeat" description="ANK" evidence="3">
    <location>
        <begin position="234"/>
        <end position="263"/>
    </location>
</feature>
<keyword evidence="2 3" id="KW-0040">ANK repeat</keyword>
<dbReference type="SMART" id="SM00248">
    <property type="entry name" value="ANK"/>
    <property type="match status" value="10"/>
</dbReference>
<feature type="repeat" description="ANK" evidence="3">
    <location>
        <begin position="507"/>
        <end position="539"/>
    </location>
</feature>
<evidence type="ECO:0000313" key="5">
    <source>
        <dbReference type="Proteomes" id="UP000199672"/>
    </source>
</evidence>
<feature type="repeat" description="ANK" evidence="3">
    <location>
        <begin position="192"/>
        <end position="224"/>
    </location>
</feature>
<dbReference type="PROSITE" id="PS50297">
    <property type="entry name" value="ANK_REP_REGION"/>
    <property type="match status" value="4"/>
</dbReference>
<gene>
    <name evidence="4" type="ORF">SAMN05216297_10273</name>
</gene>
<evidence type="ECO:0000256" key="3">
    <source>
        <dbReference type="PROSITE-ProRule" id="PRU00023"/>
    </source>
</evidence>
<keyword evidence="1" id="KW-0677">Repeat</keyword>
<dbReference type="OrthoDB" id="1219061at2"/>
<dbReference type="InterPro" id="IPR036770">
    <property type="entry name" value="Ankyrin_rpt-contain_sf"/>
</dbReference>
<evidence type="ECO:0000313" key="4">
    <source>
        <dbReference type="EMBL" id="SFC73579.1"/>
    </source>
</evidence>
<dbReference type="PANTHER" id="PTHR24198">
    <property type="entry name" value="ANKYRIN REPEAT AND PROTEIN KINASE DOMAIN-CONTAINING PROTEIN"/>
    <property type="match status" value="1"/>
</dbReference>
<keyword evidence="5" id="KW-1185">Reference proteome</keyword>
<dbReference type="Proteomes" id="UP000199672">
    <property type="component" value="Unassembled WGS sequence"/>
</dbReference>
<dbReference type="SUPFAM" id="SSF48403">
    <property type="entry name" value="Ankyrin repeat"/>
    <property type="match status" value="2"/>
</dbReference>
<dbReference type="EMBL" id="FOMH01000002">
    <property type="protein sequence ID" value="SFC73579.1"/>
    <property type="molecule type" value="Genomic_DNA"/>
</dbReference>
<reference evidence="5" key="1">
    <citation type="submission" date="2016-10" db="EMBL/GenBank/DDBJ databases">
        <authorList>
            <person name="Varghese N."/>
            <person name="Submissions S."/>
        </authorList>
    </citation>
    <scope>NUCLEOTIDE SEQUENCE [LARGE SCALE GENOMIC DNA]</scope>
    <source>
        <strain evidence="5">CGMCC 1.10370</strain>
    </source>
</reference>